<feature type="transmembrane region" description="Helical" evidence="2">
    <location>
        <begin position="12"/>
        <end position="31"/>
    </location>
</feature>
<dbReference type="GO" id="GO:0030246">
    <property type="term" value="F:carbohydrate binding"/>
    <property type="evidence" value="ECO:0007669"/>
    <property type="project" value="InterPro"/>
</dbReference>
<dbReference type="InterPro" id="IPR000922">
    <property type="entry name" value="Lectin_gal-bd_dom"/>
</dbReference>
<dbReference type="Gene3D" id="2.60.120.740">
    <property type="match status" value="2"/>
</dbReference>
<dbReference type="Proteomes" id="UP000887563">
    <property type="component" value="Unplaced"/>
</dbReference>
<protein>
    <submittedName>
        <fullName evidence="5">SUEL-type lectin domain-containing protein</fullName>
    </submittedName>
</protein>
<evidence type="ECO:0000313" key="5">
    <source>
        <dbReference type="WBParaSite" id="Minc3s00229g08104"/>
    </source>
</evidence>
<proteinExistence type="predicted"/>
<dbReference type="PROSITE" id="PS50228">
    <property type="entry name" value="SUEL_LECTIN"/>
    <property type="match status" value="1"/>
</dbReference>
<name>A0A914L2S0_MELIC</name>
<dbReference type="Pfam" id="PF02140">
    <property type="entry name" value="SUEL_Lectin"/>
    <property type="match status" value="1"/>
</dbReference>
<dbReference type="InterPro" id="IPR043159">
    <property type="entry name" value="Lectin_gal-bd_sf"/>
</dbReference>
<evidence type="ECO:0000259" key="3">
    <source>
        <dbReference type="PROSITE" id="PS50228"/>
    </source>
</evidence>
<dbReference type="AlphaFoldDB" id="A0A914L2S0"/>
<accession>A0A914L2S0</accession>
<feature type="transmembrane region" description="Helical" evidence="2">
    <location>
        <begin position="465"/>
        <end position="488"/>
    </location>
</feature>
<keyword evidence="2" id="KW-1133">Transmembrane helix</keyword>
<organism evidence="4 5">
    <name type="scientific">Meloidogyne incognita</name>
    <name type="common">Southern root-knot nematode worm</name>
    <name type="synonym">Oxyuris incognita</name>
    <dbReference type="NCBI Taxonomy" id="6306"/>
    <lineage>
        <taxon>Eukaryota</taxon>
        <taxon>Metazoa</taxon>
        <taxon>Ecdysozoa</taxon>
        <taxon>Nematoda</taxon>
        <taxon>Chromadorea</taxon>
        <taxon>Rhabditida</taxon>
        <taxon>Tylenchina</taxon>
        <taxon>Tylenchomorpha</taxon>
        <taxon>Tylenchoidea</taxon>
        <taxon>Meloidogynidae</taxon>
        <taxon>Meloidogyninae</taxon>
        <taxon>Meloidogyne</taxon>
        <taxon>Meloidogyne incognita group</taxon>
    </lineage>
</organism>
<dbReference type="CDD" id="cd22829">
    <property type="entry name" value="Gal_Rha_Lectin_EVA1_EVA1C_rpt2"/>
    <property type="match status" value="1"/>
</dbReference>
<keyword evidence="4" id="KW-1185">Reference proteome</keyword>
<dbReference type="PANTHER" id="PTHR46780">
    <property type="entry name" value="PROTEIN EVA-1"/>
    <property type="match status" value="1"/>
</dbReference>
<reference evidence="5" key="1">
    <citation type="submission" date="2022-11" db="UniProtKB">
        <authorList>
            <consortium name="WormBaseParasite"/>
        </authorList>
    </citation>
    <scope>IDENTIFICATION</scope>
</reference>
<keyword evidence="2" id="KW-0472">Membrane</keyword>
<feature type="region of interest" description="Disordered" evidence="1">
    <location>
        <begin position="335"/>
        <end position="393"/>
    </location>
</feature>
<feature type="compositionally biased region" description="Acidic residues" evidence="1">
    <location>
        <begin position="361"/>
        <end position="383"/>
    </location>
</feature>
<sequence>MYFYFKINFLFYFSFFPFIFKILFLFILIIYSQQQQIFQEQNIRSELVEALLTDSLRLRLIQACQNDRVNLQCPKNTYISPHNAFFGRLVPSKNFGGKEDTSCDFAETLSRITDLCRAKRKCRLKVEPEVFGEKDPCPNTGKYLQIGYKCTPVSFEDQNFCEGQQTRLGCARGQRLSIYSAHYGRSSNGQQTYCGGKEQQKQEGNVVVRGNKNVRQLSNVKGGKKKLSVCHLVSIICLIIGLTLKIRKHPIPPSSTSNCLLDVLPQIASHCHAHPWCSFQVNDYFLGNPCQQQQNSLKYLSVIFACVDEEVFSEGALSGRLEAMGQLKKELDSLQRQNNNSNNLITQKSTNPRIERHPLLAEDEEEEDENEDFDHEEDEEDEYGDKKKKKEEEGNNLNKLEEKNEEVIQVKEKETIENIKEKTIQVKIPEKENNNQEERDIININNNVDWKPAWPLLNDRRHEALLFLLLLLSFFLSILILLCACLMWQCRARAKERRDRRRAEEREAAANLRLCHGFGCGSGGVVYPDSSEGGSSHRLISSFQPPPPPPISLPSAATHSFGGGHYSTDIYHGCYGPTTASSGPGSIYGGGGGGVINCHQHWNGFIGGNNLLDNEGEESTELLRKFNNQQSIQHQPSSLHRYS</sequence>
<feature type="domain" description="SUEL-type lectin" evidence="3">
    <location>
        <begin position="63"/>
        <end position="151"/>
    </location>
</feature>
<evidence type="ECO:0000313" key="4">
    <source>
        <dbReference type="Proteomes" id="UP000887563"/>
    </source>
</evidence>
<evidence type="ECO:0000256" key="1">
    <source>
        <dbReference type="SAM" id="MobiDB-lite"/>
    </source>
</evidence>
<evidence type="ECO:0000256" key="2">
    <source>
        <dbReference type="SAM" id="Phobius"/>
    </source>
</evidence>
<dbReference type="CDD" id="cd22828">
    <property type="entry name" value="Gal_Rha_Lectin_EVA1_EVA1C_rpt1"/>
    <property type="match status" value="1"/>
</dbReference>
<keyword evidence="2" id="KW-0812">Transmembrane</keyword>
<dbReference type="WBParaSite" id="Minc3s00229g08104">
    <property type="protein sequence ID" value="Minc3s00229g08104"/>
    <property type="gene ID" value="Minc3s00229g08104"/>
</dbReference>